<feature type="transmembrane region" description="Helical" evidence="8">
    <location>
        <begin position="408"/>
        <end position="428"/>
    </location>
</feature>
<evidence type="ECO:0000313" key="12">
    <source>
        <dbReference type="Proteomes" id="UP000092730"/>
    </source>
</evidence>
<dbReference type="OrthoDB" id="1077582at2759"/>
<feature type="domain" description="Wax synthase" evidence="9">
    <location>
        <begin position="336"/>
        <end position="405"/>
    </location>
</feature>
<dbReference type="EMBL" id="KI894018">
    <property type="protein sequence ID" value="OCF29138.1"/>
    <property type="molecule type" value="Genomic_DNA"/>
</dbReference>
<evidence type="ECO:0000313" key="11">
    <source>
        <dbReference type="EMBL" id="WVW79976.1"/>
    </source>
</evidence>
<reference evidence="11" key="2">
    <citation type="submission" date="2013-07" db="EMBL/GenBank/DDBJ databases">
        <authorList>
            <consortium name="The Broad Institute Genome Sequencing Platform"/>
            <person name="Cuomo C."/>
            <person name="Litvintseva A."/>
            <person name="Chen Y."/>
            <person name="Heitman J."/>
            <person name="Sun S."/>
            <person name="Springer D."/>
            <person name="Dromer F."/>
            <person name="Young S.K."/>
            <person name="Zeng Q."/>
            <person name="Gargeya S."/>
            <person name="Fitzgerald M."/>
            <person name="Abouelleil A."/>
            <person name="Alvarado L."/>
            <person name="Berlin A.M."/>
            <person name="Chapman S.B."/>
            <person name="Dewar J."/>
            <person name="Goldberg J."/>
            <person name="Griggs A."/>
            <person name="Gujja S."/>
            <person name="Hansen M."/>
            <person name="Howarth C."/>
            <person name="Imamovic A."/>
            <person name="Larimer J."/>
            <person name="McCowan C."/>
            <person name="Murphy C."/>
            <person name="Pearson M."/>
            <person name="Priest M."/>
            <person name="Roberts A."/>
            <person name="Saif S."/>
            <person name="Shea T."/>
            <person name="Sykes S."/>
            <person name="Wortman J."/>
            <person name="Nusbaum C."/>
            <person name="Birren B."/>
        </authorList>
    </citation>
    <scope>NUCLEOTIDE SEQUENCE</scope>
    <source>
        <strain evidence="11">CBS 10118</strain>
    </source>
</reference>
<dbReference type="InterPro" id="IPR032805">
    <property type="entry name" value="Wax_synthase_dom"/>
</dbReference>
<name>A0A1B9GDP1_9TREE</name>
<evidence type="ECO:0000256" key="2">
    <source>
        <dbReference type="ARBA" id="ARBA00005179"/>
    </source>
</evidence>
<comment type="subcellular location">
    <subcellularLocation>
        <location evidence="1">Membrane</location>
        <topology evidence="1">Multi-pass membrane protein</topology>
    </subcellularLocation>
</comment>
<evidence type="ECO:0000256" key="6">
    <source>
        <dbReference type="ARBA" id="ARBA00022989"/>
    </source>
</evidence>
<reference evidence="10" key="3">
    <citation type="submission" date="2014-01" db="EMBL/GenBank/DDBJ databases">
        <title>Evolution of pathogenesis and genome organization in the Tremellales.</title>
        <authorList>
            <person name="Cuomo C."/>
            <person name="Litvintseva A."/>
            <person name="Heitman J."/>
            <person name="Chen Y."/>
            <person name="Sun S."/>
            <person name="Springer D."/>
            <person name="Dromer F."/>
            <person name="Young S."/>
            <person name="Zeng Q."/>
            <person name="Chapman S."/>
            <person name="Gujja S."/>
            <person name="Saif S."/>
            <person name="Birren B."/>
        </authorList>
    </citation>
    <scope>NUCLEOTIDE SEQUENCE</scope>
    <source>
        <strain evidence="10">CBS 10118</strain>
    </source>
</reference>
<dbReference type="GeneID" id="30205032"/>
<dbReference type="Pfam" id="PF13813">
    <property type="entry name" value="MBOAT_2"/>
    <property type="match status" value="1"/>
</dbReference>
<dbReference type="GO" id="GO:0006629">
    <property type="term" value="P:lipid metabolic process"/>
    <property type="evidence" value="ECO:0007669"/>
    <property type="project" value="InterPro"/>
</dbReference>
<evidence type="ECO:0000256" key="3">
    <source>
        <dbReference type="ARBA" id="ARBA00007282"/>
    </source>
</evidence>
<dbReference type="PANTHER" id="PTHR31595:SF57">
    <property type="entry name" value="OS04G0481900 PROTEIN"/>
    <property type="match status" value="1"/>
</dbReference>
<keyword evidence="12" id="KW-1185">Reference proteome</keyword>
<keyword evidence="4" id="KW-0808">Transferase</keyword>
<dbReference type="Proteomes" id="UP000092730">
    <property type="component" value="Chromosome 1"/>
</dbReference>
<dbReference type="KEGG" id="kbi:30205032"/>
<evidence type="ECO:0000256" key="8">
    <source>
        <dbReference type="SAM" id="Phobius"/>
    </source>
</evidence>
<evidence type="ECO:0000256" key="5">
    <source>
        <dbReference type="ARBA" id="ARBA00022692"/>
    </source>
</evidence>
<dbReference type="EMBL" id="CP144541">
    <property type="protein sequence ID" value="WVW79976.1"/>
    <property type="molecule type" value="Genomic_DNA"/>
</dbReference>
<evidence type="ECO:0000256" key="1">
    <source>
        <dbReference type="ARBA" id="ARBA00004141"/>
    </source>
</evidence>
<protein>
    <recommendedName>
        <fullName evidence="9">Wax synthase domain-containing protein</fullName>
    </recommendedName>
</protein>
<dbReference type="GO" id="GO:0016020">
    <property type="term" value="C:membrane"/>
    <property type="evidence" value="ECO:0007669"/>
    <property type="project" value="UniProtKB-SubCell"/>
</dbReference>
<feature type="transmembrane region" description="Helical" evidence="8">
    <location>
        <begin position="64"/>
        <end position="84"/>
    </location>
</feature>
<dbReference type="AlphaFoldDB" id="A0A1B9GDP1"/>
<keyword evidence="6 8" id="KW-1133">Transmembrane helix</keyword>
<dbReference type="InterPro" id="IPR044851">
    <property type="entry name" value="Wax_synthase"/>
</dbReference>
<accession>A0A1B9GDP1</accession>
<reference evidence="10" key="1">
    <citation type="submission" date="2013-07" db="EMBL/GenBank/DDBJ databases">
        <title>The Genome Sequence of Cryptococcus bestiolae CBS10118.</title>
        <authorList>
            <consortium name="The Broad Institute Genome Sequencing Platform"/>
            <person name="Cuomo C."/>
            <person name="Litvintseva A."/>
            <person name="Chen Y."/>
            <person name="Heitman J."/>
            <person name="Sun S."/>
            <person name="Springer D."/>
            <person name="Dromer F."/>
            <person name="Young S.K."/>
            <person name="Zeng Q."/>
            <person name="Gargeya S."/>
            <person name="Fitzgerald M."/>
            <person name="Abouelleil A."/>
            <person name="Alvarado L."/>
            <person name="Berlin A.M."/>
            <person name="Chapman S.B."/>
            <person name="Dewar J."/>
            <person name="Goldberg J."/>
            <person name="Griggs A."/>
            <person name="Gujja S."/>
            <person name="Hansen M."/>
            <person name="Howarth C."/>
            <person name="Imamovic A."/>
            <person name="Larimer J."/>
            <person name="McCowan C."/>
            <person name="Murphy C."/>
            <person name="Pearson M."/>
            <person name="Priest M."/>
            <person name="Roberts A."/>
            <person name="Saif S."/>
            <person name="Shea T."/>
            <person name="Sykes S."/>
            <person name="Wortman J."/>
            <person name="Nusbaum C."/>
            <person name="Birren B."/>
        </authorList>
    </citation>
    <scope>NUCLEOTIDE SEQUENCE [LARGE SCALE GENOMIC DNA]</scope>
    <source>
        <strain evidence="10">CBS 10118</strain>
    </source>
</reference>
<evidence type="ECO:0000259" key="9">
    <source>
        <dbReference type="Pfam" id="PF13813"/>
    </source>
</evidence>
<comment type="pathway">
    <text evidence="2">Secondary metabolite biosynthesis.</text>
</comment>
<dbReference type="PANTHER" id="PTHR31595">
    <property type="entry name" value="LONG-CHAIN-ALCOHOL O-FATTY-ACYLTRANSFERASE 3-RELATED"/>
    <property type="match status" value="1"/>
</dbReference>
<feature type="transmembrane region" description="Helical" evidence="8">
    <location>
        <begin position="363"/>
        <end position="388"/>
    </location>
</feature>
<feature type="transmembrane region" description="Helical" evidence="8">
    <location>
        <begin position="90"/>
        <end position="110"/>
    </location>
</feature>
<dbReference type="STRING" id="1296100.A0A1B9GDP1"/>
<feature type="transmembrane region" description="Helical" evidence="8">
    <location>
        <begin position="39"/>
        <end position="57"/>
    </location>
</feature>
<evidence type="ECO:0000256" key="4">
    <source>
        <dbReference type="ARBA" id="ARBA00022679"/>
    </source>
</evidence>
<proteinExistence type="inferred from homology"/>
<comment type="similarity">
    <text evidence="3">Belongs to the wax synthase family.</text>
</comment>
<dbReference type="GO" id="GO:0008374">
    <property type="term" value="F:O-acyltransferase activity"/>
    <property type="evidence" value="ECO:0007669"/>
    <property type="project" value="InterPro"/>
</dbReference>
<sequence>MTFPSIPFTLFSPSTPFGPFQPLHEYTITHAAPLSWDNWYHLFVIPLIPLYIQAVLLRYEGTRYYRVAVGVLGICLLSRAVVSYRFTQPWFNALNNGIGIGVMHLIARYLEFAFIEGPLLDRYFEAKGRHPLIGALDITINARWIGLGAIDLDHRGKVDPGHVHLNGNAPRNGHISPSKDDTDVVDGGLEFQNTHRTIPNMDDRAKESWLPWPKVRRTKSQAVVRHFYLAIRNYIIFDTCLYLIRYYGSNTIGADHPVPNALYRFSHENTFLILPFLSRISWIQEEWLVAPWYLVEIITEISVASGVWLGISSGYHLIGGILVGTELWETESWEVDLFDSPLCADSLLDLWGRRWHQFFRHHFILYSTLILRLLHLPTSSGSVLFLSFVLSGLMHSIGQFTMNPHPPLLPIFLLFPSSGLGCFLEVSFKRMTGRKVGGAWGRIWAWIAMLGIGRLGTRAWLESGVGGSYLTPPGAGEWVVRNVLEGWFIGKV</sequence>
<dbReference type="VEuPathDB" id="FungiDB:I302_00633"/>
<evidence type="ECO:0000313" key="10">
    <source>
        <dbReference type="EMBL" id="OCF29138.1"/>
    </source>
</evidence>
<keyword evidence="5 8" id="KW-0812">Transmembrane</keyword>
<evidence type="ECO:0000256" key="7">
    <source>
        <dbReference type="ARBA" id="ARBA00023136"/>
    </source>
</evidence>
<keyword evidence="7 8" id="KW-0472">Membrane</keyword>
<gene>
    <name evidence="10" type="ORF">I302_00633</name>
    <name evidence="11" type="ORF">I302_101949</name>
</gene>
<dbReference type="RefSeq" id="XP_019050208.1">
    <property type="nucleotide sequence ID" value="XM_019187330.1"/>
</dbReference>
<reference evidence="11" key="4">
    <citation type="submission" date="2024-02" db="EMBL/GenBank/DDBJ databases">
        <title>Comparative genomics of Cryptococcus and Kwoniella reveals pathogenesis evolution and contrasting modes of karyotype evolution via chromosome fusion or intercentromeric recombination.</title>
        <authorList>
            <person name="Coelho M.A."/>
            <person name="David-Palma M."/>
            <person name="Shea T."/>
            <person name="Bowers K."/>
            <person name="McGinley-Smith S."/>
            <person name="Mohammad A.W."/>
            <person name="Gnirke A."/>
            <person name="Yurkov A.M."/>
            <person name="Nowrousian M."/>
            <person name="Sun S."/>
            <person name="Cuomo C.A."/>
            <person name="Heitman J."/>
        </authorList>
    </citation>
    <scope>NUCLEOTIDE SEQUENCE</scope>
    <source>
        <strain evidence="11">CBS 10118</strain>
    </source>
</reference>
<organism evidence="10">
    <name type="scientific">Kwoniella bestiolae CBS 10118</name>
    <dbReference type="NCBI Taxonomy" id="1296100"/>
    <lineage>
        <taxon>Eukaryota</taxon>
        <taxon>Fungi</taxon>
        <taxon>Dikarya</taxon>
        <taxon>Basidiomycota</taxon>
        <taxon>Agaricomycotina</taxon>
        <taxon>Tremellomycetes</taxon>
        <taxon>Tremellales</taxon>
        <taxon>Cryptococcaceae</taxon>
        <taxon>Kwoniella</taxon>
    </lineage>
</organism>